<dbReference type="PANTHER" id="PTHR24186:SF37">
    <property type="entry name" value="PGG DOMAIN-CONTAINING PROTEIN"/>
    <property type="match status" value="1"/>
</dbReference>
<evidence type="ECO:0000256" key="1">
    <source>
        <dbReference type="ARBA" id="ARBA00004141"/>
    </source>
</evidence>
<dbReference type="PROSITE" id="PS50088">
    <property type="entry name" value="ANK_REPEAT"/>
    <property type="match status" value="3"/>
</dbReference>
<dbReference type="InterPro" id="IPR002110">
    <property type="entry name" value="Ankyrin_rpt"/>
</dbReference>
<dbReference type="InterPro" id="IPR036770">
    <property type="entry name" value="Ankyrin_rpt-contain_sf"/>
</dbReference>
<dbReference type="GO" id="GO:0016020">
    <property type="term" value="C:membrane"/>
    <property type="evidence" value="ECO:0007669"/>
    <property type="project" value="UniProtKB-SubCell"/>
</dbReference>
<dbReference type="SMART" id="SM00248">
    <property type="entry name" value="ANK"/>
    <property type="match status" value="5"/>
</dbReference>
<gene>
    <name evidence="11" type="ORF">HUJ06_022486</name>
</gene>
<feature type="repeat" description="ANK" evidence="7">
    <location>
        <begin position="189"/>
        <end position="214"/>
    </location>
</feature>
<organism evidence="11 12">
    <name type="scientific">Nelumbo nucifera</name>
    <name type="common">Sacred lotus</name>
    <dbReference type="NCBI Taxonomy" id="4432"/>
    <lineage>
        <taxon>Eukaryota</taxon>
        <taxon>Viridiplantae</taxon>
        <taxon>Streptophyta</taxon>
        <taxon>Embryophyta</taxon>
        <taxon>Tracheophyta</taxon>
        <taxon>Spermatophyta</taxon>
        <taxon>Magnoliopsida</taxon>
        <taxon>Proteales</taxon>
        <taxon>Nelumbonaceae</taxon>
        <taxon>Nelumbo</taxon>
    </lineage>
</organism>
<keyword evidence="3" id="KW-0677">Repeat</keyword>
<feature type="transmembrane region" description="Helical" evidence="9">
    <location>
        <begin position="385"/>
        <end position="405"/>
    </location>
</feature>
<comment type="subcellular location">
    <subcellularLocation>
        <location evidence="1">Membrane</location>
        <topology evidence="1">Multi-pass membrane protein</topology>
    </subcellularLocation>
</comment>
<evidence type="ECO:0000256" key="9">
    <source>
        <dbReference type="SAM" id="Phobius"/>
    </source>
</evidence>
<keyword evidence="5 7" id="KW-0040">ANK repeat</keyword>
<dbReference type="Pfam" id="PF13962">
    <property type="entry name" value="PGG"/>
    <property type="match status" value="1"/>
</dbReference>
<dbReference type="Pfam" id="PF12796">
    <property type="entry name" value="Ank_2"/>
    <property type="match status" value="2"/>
</dbReference>
<feature type="compositionally biased region" description="Polar residues" evidence="8">
    <location>
        <begin position="295"/>
        <end position="306"/>
    </location>
</feature>
<feature type="repeat" description="ANK" evidence="7">
    <location>
        <begin position="119"/>
        <end position="141"/>
    </location>
</feature>
<evidence type="ECO:0000256" key="4">
    <source>
        <dbReference type="ARBA" id="ARBA00022989"/>
    </source>
</evidence>
<protein>
    <recommendedName>
        <fullName evidence="10">PGG domain-containing protein</fullName>
    </recommendedName>
</protein>
<evidence type="ECO:0000256" key="6">
    <source>
        <dbReference type="ARBA" id="ARBA00023136"/>
    </source>
</evidence>
<feature type="region of interest" description="Disordered" evidence="8">
    <location>
        <begin position="281"/>
        <end position="308"/>
    </location>
</feature>
<evidence type="ECO:0000256" key="8">
    <source>
        <dbReference type="SAM" id="MobiDB-lite"/>
    </source>
</evidence>
<dbReference type="Proteomes" id="UP000607653">
    <property type="component" value="Unassembled WGS sequence"/>
</dbReference>
<evidence type="ECO:0000256" key="7">
    <source>
        <dbReference type="PROSITE-ProRule" id="PRU00023"/>
    </source>
</evidence>
<evidence type="ECO:0000256" key="2">
    <source>
        <dbReference type="ARBA" id="ARBA00022692"/>
    </source>
</evidence>
<evidence type="ECO:0000256" key="3">
    <source>
        <dbReference type="ARBA" id="ARBA00022737"/>
    </source>
</evidence>
<dbReference type="InterPro" id="IPR026961">
    <property type="entry name" value="PGG_dom"/>
</dbReference>
<evidence type="ECO:0000259" key="10">
    <source>
        <dbReference type="Pfam" id="PF13962"/>
    </source>
</evidence>
<keyword evidence="2 9" id="KW-0812">Transmembrane</keyword>
<evidence type="ECO:0000313" key="11">
    <source>
        <dbReference type="EMBL" id="DAD21023.1"/>
    </source>
</evidence>
<dbReference type="PANTHER" id="PTHR24186">
    <property type="entry name" value="PROTEIN PHOSPHATASE 1 REGULATORY SUBUNIT"/>
    <property type="match status" value="1"/>
</dbReference>
<reference evidence="11 12" key="1">
    <citation type="journal article" date="2020" name="Mol. Biol. Evol.">
        <title>Distinct Expression and Methylation Patterns for Genes with Different Fates following a Single Whole-Genome Duplication in Flowering Plants.</title>
        <authorList>
            <person name="Shi T."/>
            <person name="Rahmani R.S."/>
            <person name="Gugger P.F."/>
            <person name="Wang M."/>
            <person name="Li H."/>
            <person name="Zhang Y."/>
            <person name="Li Z."/>
            <person name="Wang Q."/>
            <person name="Van de Peer Y."/>
            <person name="Marchal K."/>
            <person name="Chen J."/>
        </authorList>
    </citation>
    <scope>NUCLEOTIDE SEQUENCE [LARGE SCALE GENOMIC DNA]</scope>
    <source>
        <tissue evidence="11">Leaf</tissue>
    </source>
</reference>
<accession>A0A822XMU9</accession>
<feature type="domain" description="PGG" evidence="10">
    <location>
        <begin position="310"/>
        <end position="439"/>
    </location>
</feature>
<keyword evidence="4 9" id="KW-1133">Transmembrane helix</keyword>
<name>A0A822XMU9_NELNU</name>
<dbReference type="Gene3D" id="1.25.40.20">
    <property type="entry name" value="Ankyrin repeat-containing domain"/>
    <property type="match status" value="1"/>
</dbReference>
<dbReference type="PROSITE" id="PS50297">
    <property type="entry name" value="ANK_REP_REGION"/>
    <property type="match status" value="3"/>
</dbReference>
<evidence type="ECO:0000313" key="12">
    <source>
        <dbReference type="Proteomes" id="UP000607653"/>
    </source>
</evidence>
<feature type="repeat" description="ANK" evidence="7">
    <location>
        <begin position="85"/>
        <end position="117"/>
    </location>
</feature>
<sequence>MEFRSAEIELIDIKRMQRLREAALEGSINSLHELLRQDELILHRASVVCAAETALHIASVLGHLDFARELLRCKPDLATQPDIRRRQTPLHLASANGHLHLVRELLFINPDVCLAQDRDGNTPLHLAAVQGQVEVVKELLRLRPQATRALVDCRQTILHLCVKHDRLEALKLLVNSTGDHEFVNSKDDDGNTILHLAAADRQIDTIRYLLSETAIKVNVLNVNSFTALDVLTRSPRDMRDMEIEEVLRGSGALRAREIPPAARNGNDIIWANHHLPFLQPDEHDRQAPAHGQPAASRTGTTTTHFRNQQKRVKKVEQALIVVAILIATIAFQVGVNPPGGVWQDNSQKFDASAGIIAPPPQPDYQYNAGKSILAYGPNPRKEFRRLYRCNTTGFIASLSVILLILSGLPLKSRIYMWVMIVTMWVAITAMVLTYLFSIIALTPTGKHDLDRQLKVAVITWLTLMTLLILSHGIQLIFTWMKSWGMWRSRRGGNHGNRV</sequence>
<feature type="transmembrane region" description="Helical" evidence="9">
    <location>
        <begin position="318"/>
        <end position="335"/>
    </location>
</feature>
<dbReference type="SUPFAM" id="SSF48403">
    <property type="entry name" value="Ankyrin repeat"/>
    <property type="match status" value="1"/>
</dbReference>
<feature type="transmembrane region" description="Helical" evidence="9">
    <location>
        <begin position="417"/>
        <end position="437"/>
    </location>
</feature>
<proteinExistence type="predicted"/>
<dbReference type="AlphaFoldDB" id="A0A822XMU9"/>
<comment type="caution">
    <text evidence="11">The sequence shown here is derived from an EMBL/GenBank/DDBJ whole genome shotgun (WGS) entry which is preliminary data.</text>
</comment>
<dbReference type="EMBL" id="DUZY01000001">
    <property type="protein sequence ID" value="DAD21023.1"/>
    <property type="molecule type" value="Genomic_DNA"/>
</dbReference>
<feature type="transmembrane region" description="Helical" evidence="9">
    <location>
        <begin position="457"/>
        <end position="480"/>
    </location>
</feature>
<keyword evidence="12" id="KW-1185">Reference proteome</keyword>
<evidence type="ECO:0000256" key="5">
    <source>
        <dbReference type="ARBA" id="ARBA00023043"/>
    </source>
</evidence>
<keyword evidence="6 9" id="KW-0472">Membrane</keyword>